<dbReference type="EMBL" id="CP036402">
    <property type="protein sequence ID" value="QBI20106.1"/>
    <property type="molecule type" value="Genomic_DNA"/>
</dbReference>
<accession>A0A411YFY6</accession>
<organism evidence="1 2">
    <name type="scientific">Egibacter rhizosphaerae</name>
    <dbReference type="NCBI Taxonomy" id="1670831"/>
    <lineage>
        <taxon>Bacteria</taxon>
        <taxon>Bacillati</taxon>
        <taxon>Actinomycetota</taxon>
        <taxon>Nitriliruptoria</taxon>
        <taxon>Egibacterales</taxon>
        <taxon>Egibacteraceae</taxon>
        <taxon>Egibacter</taxon>
    </lineage>
</organism>
<dbReference type="SUPFAM" id="SSF54427">
    <property type="entry name" value="NTF2-like"/>
    <property type="match status" value="1"/>
</dbReference>
<dbReference type="GO" id="GO:0030638">
    <property type="term" value="P:polyketide metabolic process"/>
    <property type="evidence" value="ECO:0007669"/>
    <property type="project" value="InterPro"/>
</dbReference>
<proteinExistence type="predicted"/>
<name>A0A411YFY6_9ACTN</name>
<reference evidence="1 2" key="1">
    <citation type="submission" date="2019-01" db="EMBL/GenBank/DDBJ databases">
        <title>Egibacter rhizosphaerae EGI 80759T.</title>
        <authorList>
            <person name="Chen D.-D."/>
            <person name="Tian Y."/>
            <person name="Jiao J.-Y."/>
            <person name="Zhang X.-T."/>
            <person name="Zhang Y.-G."/>
            <person name="Zhang Y."/>
            <person name="Xiao M."/>
            <person name="Shu W.-S."/>
            <person name="Li W.-J."/>
        </authorList>
    </citation>
    <scope>NUCLEOTIDE SEQUENCE [LARGE SCALE GENOMIC DNA]</scope>
    <source>
        <strain evidence="1 2">EGI 80759</strain>
    </source>
</reference>
<keyword evidence="2" id="KW-1185">Reference proteome</keyword>
<protein>
    <submittedName>
        <fullName evidence="1">DUF4440 domain-containing protein</fullName>
    </submittedName>
</protein>
<dbReference type="OrthoDB" id="4539871at2"/>
<dbReference type="InterPro" id="IPR009959">
    <property type="entry name" value="Cyclase_SnoaL-like"/>
</dbReference>
<evidence type="ECO:0000313" key="1">
    <source>
        <dbReference type="EMBL" id="QBI20106.1"/>
    </source>
</evidence>
<gene>
    <name evidence="1" type="ORF">ER308_11380</name>
</gene>
<evidence type="ECO:0000313" key="2">
    <source>
        <dbReference type="Proteomes" id="UP000291469"/>
    </source>
</evidence>
<sequence length="146" mass="15562">MTDATKETRSVAELHARTADAFNRRDWGALRAMVAADATYTDHAQGVTAHGPDEVVGLLATWSAAFSDARIEDATYLEAGDVSVSRFVGRGVQDGPLGPFPPSNIHTETAFCEVVRFDGGGKTVAGDVYYDQLGLLTRLGHIPAPE</sequence>
<dbReference type="InterPro" id="IPR032710">
    <property type="entry name" value="NTF2-like_dom_sf"/>
</dbReference>
<dbReference type="AlphaFoldDB" id="A0A411YFY6"/>
<dbReference type="KEGG" id="erz:ER308_11380"/>
<dbReference type="Proteomes" id="UP000291469">
    <property type="component" value="Chromosome"/>
</dbReference>
<dbReference type="Gene3D" id="3.10.450.50">
    <property type="match status" value="1"/>
</dbReference>
<dbReference type="Pfam" id="PF07366">
    <property type="entry name" value="SnoaL"/>
    <property type="match status" value="1"/>
</dbReference>
<dbReference type="RefSeq" id="WP_131155103.1">
    <property type="nucleotide sequence ID" value="NZ_CP036402.1"/>
</dbReference>